<keyword evidence="1" id="KW-0732">Signal</keyword>
<reference evidence="2 3" key="1">
    <citation type="submission" date="2019-01" db="EMBL/GenBank/DDBJ databases">
        <authorList>
            <consortium name="Pathogen Informatics"/>
        </authorList>
    </citation>
    <scope>NUCLEOTIDE SEQUENCE [LARGE SCALE GENOMIC DNA]</scope>
    <source>
        <strain evidence="2 3">NCTC10172</strain>
    </source>
</reference>
<evidence type="ECO:0000256" key="1">
    <source>
        <dbReference type="ARBA" id="ARBA00022729"/>
    </source>
</evidence>
<dbReference type="Proteomes" id="UP000290909">
    <property type="component" value="Chromosome"/>
</dbReference>
<dbReference type="PANTHER" id="PTHR43649:SF33">
    <property type="entry name" value="POLYGALACTURONAN_RHAMNOGALACTURONAN-BINDING PROTEIN YTCQ"/>
    <property type="match status" value="1"/>
</dbReference>
<proteinExistence type="predicted"/>
<sequence>MKKLFVMLCFIFALFVLVACGEEPKIITFLTNRTDLRNTILKEAAQAFESKYEDKGYKIRIETITDYENVVSTRISGKNYGDVLLIPQTVENKDLDKYFVSLGKTDEMTTNGWKGINTKAFQGHVYGLPVGLQASGMLINLDVFEKANVDPATLTTPEAFLNAMVTINNYGKQNIPDFKAAFYTHTATGWGLTQWAAGITTAAGNKDYMNLVLPWDKKAFYNSTTNEAGTIGKMYELLFNLITSNVVESSPTTDAWEESKVWFAQGKIGAMAVGSWAIVQFEEAAESYQAGKSKDVGYMPYPFTGSDGKLYVSISADYTIGVAKNSKNKSLAELFAKFFVEEFNFAEKTGNIPPKADATYPEKIQAFQDSGAILVEETPAPLQYEGALSLAEKNAASSITDEKRIAIWDSVWILDFATTAFDVRDNKQNKTAKELLEAIQQKWNNGVAEVEKAYGQKP</sequence>
<dbReference type="STRING" id="1408416.GCA_000702765_00540"/>
<protein>
    <submittedName>
        <fullName evidence="2">Maltose-binding periplasmic proteins/domains</fullName>
    </submittedName>
</protein>
<organism evidence="2 3">
    <name type="scientific">Acholeplasma hippikon</name>
    <dbReference type="NCBI Taxonomy" id="264636"/>
    <lineage>
        <taxon>Bacteria</taxon>
        <taxon>Bacillati</taxon>
        <taxon>Mycoplasmatota</taxon>
        <taxon>Mollicutes</taxon>
        <taxon>Acholeplasmatales</taxon>
        <taxon>Acholeplasmataceae</taxon>
        <taxon>Acholeplasma</taxon>
    </lineage>
</organism>
<dbReference type="PANTHER" id="PTHR43649">
    <property type="entry name" value="ARABINOSE-BINDING PROTEIN-RELATED"/>
    <property type="match status" value="1"/>
</dbReference>
<dbReference type="AlphaFoldDB" id="A0A449BLJ0"/>
<accession>A0A449BLJ0</accession>
<dbReference type="KEGG" id="ahk:NCTC10172_01376"/>
<dbReference type="PROSITE" id="PS51257">
    <property type="entry name" value="PROKAR_LIPOPROTEIN"/>
    <property type="match status" value="1"/>
</dbReference>
<evidence type="ECO:0000313" key="3">
    <source>
        <dbReference type="Proteomes" id="UP000290909"/>
    </source>
</evidence>
<dbReference type="EMBL" id="LR215050">
    <property type="protein sequence ID" value="VEU83301.1"/>
    <property type="molecule type" value="Genomic_DNA"/>
</dbReference>
<dbReference type="InterPro" id="IPR050490">
    <property type="entry name" value="Bact_solute-bd_prot1"/>
</dbReference>
<gene>
    <name evidence="2" type="ORF">NCTC10172_01376</name>
</gene>
<dbReference type="RefSeq" id="WP_035368780.1">
    <property type="nucleotide sequence ID" value="NZ_LR215050.1"/>
</dbReference>
<name>A0A449BLJ0_9MOLU</name>
<dbReference type="SUPFAM" id="SSF53850">
    <property type="entry name" value="Periplasmic binding protein-like II"/>
    <property type="match status" value="1"/>
</dbReference>
<dbReference type="Gene3D" id="3.40.190.10">
    <property type="entry name" value="Periplasmic binding protein-like II"/>
    <property type="match status" value="1"/>
</dbReference>
<keyword evidence="3" id="KW-1185">Reference proteome</keyword>
<evidence type="ECO:0000313" key="2">
    <source>
        <dbReference type="EMBL" id="VEU83301.1"/>
    </source>
</evidence>